<keyword evidence="2" id="KW-1133">Transmembrane helix</keyword>
<name>A0ABP9FR56_9MICC</name>
<dbReference type="EMBL" id="BAABLW010000002">
    <property type="protein sequence ID" value="GAA4912641.1"/>
    <property type="molecule type" value="Genomic_DNA"/>
</dbReference>
<sequence>MSSKSPAPGQPTPPAAFDPWSSGTPAYRACLLGGMIFTFFGVVTLLIAVFTDSAGVRTTGFILTGVGLLAHLVGIGLRRAQAARILRERKNQS</sequence>
<protein>
    <submittedName>
        <fullName evidence="3">Uncharacterized protein</fullName>
    </submittedName>
</protein>
<evidence type="ECO:0000256" key="2">
    <source>
        <dbReference type="SAM" id="Phobius"/>
    </source>
</evidence>
<accession>A0ABP9FR56</accession>
<organism evidence="3 4">
    <name type="scientific">Nesterenkonia rhizosphaerae</name>
    <dbReference type="NCBI Taxonomy" id="1348272"/>
    <lineage>
        <taxon>Bacteria</taxon>
        <taxon>Bacillati</taxon>
        <taxon>Actinomycetota</taxon>
        <taxon>Actinomycetes</taxon>
        <taxon>Micrococcales</taxon>
        <taxon>Micrococcaceae</taxon>
        <taxon>Nesterenkonia</taxon>
    </lineage>
</organism>
<keyword evidence="2" id="KW-0812">Transmembrane</keyword>
<keyword evidence="2" id="KW-0472">Membrane</keyword>
<dbReference type="Proteomes" id="UP001500368">
    <property type="component" value="Unassembled WGS sequence"/>
</dbReference>
<feature type="transmembrane region" description="Helical" evidence="2">
    <location>
        <begin position="29"/>
        <end position="50"/>
    </location>
</feature>
<reference evidence="4" key="1">
    <citation type="journal article" date="2019" name="Int. J. Syst. Evol. Microbiol.">
        <title>The Global Catalogue of Microorganisms (GCM) 10K type strain sequencing project: providing services to taxonomists for standard genome sequencing and annotation.</title>
        <authorList>
            <consortium name="The Broad Institute Genomics Platform"/>
            <consortium name="The Broad Institute Genome Sequencing Center for Infectious Disease"/>
            <person name="Wu L."/>
            <person name="Ma J."/>
        </authorList>
    </citation>
    <scope>NUCLEOTIDE SEQUENCE [LARGE SCALE GENOMIC DNA]</scope>
    <source>
        <strain evidence="4">JCM 19129</strain>
    </source>
</reference>
<keyword evidence="4" id="KW-1185">Reference proteome</keyword>
<proteinExistence type="predicted"/>
<evidence type="ECO:0000313" key="4">
    <source>
        <dbReference type="Proteomes" id="UP001500368"/>
    </source>
</evidence>
<comment type="caution">
    <text evidence="3">The sequence shown here is derived from an EMBL/GenBank/DDBJ whole genome shotgun (WGS) entry which is preliminary data.</text>
</comment>
<feature type="transmembrane region" description="Helical" evidence="2">
    <location>
        <begin position="56"/>
        <end position="77"/>
    </location>
</feature>
<evidence type="ECO:0000256" key="1">
    <source>
        <dbReference type="SAM" id="MobiDB-lite"/>
    </source>
</evidence>
<feature type="region of interest" description="Disordered" evidence="1">
    <location>
        <begin position="1"/>
        <end position="21"/>
    </location>
</feature>
<evidence type="ECO:0000313" key="3">
    <source>
        <dbReference type="EMBL" id="GAA4912641.1"/>
    </source>
</evidence>
<dbReference type="RefSeq" id="WP_044493771.1">
    <property type="nucleotide sequence ID" value="NZ_BAABLW010000002.1"/>
</dbReference>
<gene>
    <name evidence="3" type="ORF">GCM10025790_04070</name>
</gene>